<keyword evidence="1" id="KW-1133">Transmembrane helix</keyword>
<dbReference type="Proteomes" id="UP000000417">
    <property type="component" value="Chromosome"/>
</dbReference>
<gene>
    <name evidence="2" type="ordered locus">STH2615</name>
</gene>
<dbReference type="KEGG" id="sth:STH2615"/>
<sequence length="485" mass="52548">MTDKRFSPDEQAFLTETGLKAGDLAPLVADAPPLPDDVLARIRGRAREKAGLAHAAAAAPAAAPPDVPTASRRPRRWLVAAAAALLLVGGTLALSNPEGALAAIHRLVRLVPGIGLTETDGETWILPEPVSVEQDGVRVTVTGAISNRDGTQVRYRVDWPADEPLDKVEFASARESAFPELRLPDGTVIRRWGGSLAGGTRDMVGQYNFGPLPPGTSEITLVLPYLSGVAEPVEIPVTLVNAEEAGLAGAHPGNWSEERLGVQVGVPYWTAVDDRIVVSLDTRLPDGTRVIDYRDWIEPHGFVEPVLIDDQGHTYPLIIDEADRSGPWRRAVFQGPLAPDARQLTLTVPYLILADYTAEARLTVPLEQLAEGKPLRLNEELQIGSHRFTVETVTRIDADTFGFTLDLGPEEGGVLLQKVGIRHRMFGGPRAWSAHGENGQFTSMEVDFRSAPRRNLVIVFADPGYRVHGEWQVELPVPAGRSDAE</sequence>
<keyword evidence="3" id="KW-1185">Reference proteome</keyword>
<dbReference type="eggNOG" id="COG0823">
    <property type="taxonomic scope" value="Bacteria"/>
</dbReference>
<evidence type="ECO:0000256" key="1">
    <source>
        <dbReference type="SAM" id="Phobius"/>
    </source>
</evidence>
<dbReference type="HOGENOM" id="CLU_562483_0_0_9"/>
<reference evidence="2 3" key="1">
    <citation type="journal article" date="2004" name="Nucleic Acids Res.">
        <title>Genome sequence of Symbiobacterium thermophilum, an uncultivable bacterium that depends on microbial commensalism.</title>
        <authorList>
            <person name="Ueda K."/>
            <person name="Yamashita A."/>
            <person name="Ishikawa J."/>
            <person name="Shimada M."/>
            <person name="Watsuji T."/>
            <person name="Morimura K."/>
            <person name="Ikeda H."/>
            <person name="Hattori M."/>
            <person name="Beppu T."/>
        </authorList>
    </citation>
    <scope>NUCLEOTIDE SEQUENCE [LARGE SCALE GENOMIC DNA]</scope>
    <source>
        <strain evidence="3">T / IAM 14863</strain>
    </source>
</reference>
<accession>Q67L46</accession>
<evidence type="ECO:0000313" key="2">
    <source>
        <dbReference type="EMBL" id="BAD41600.1"/>
    </source>
</evidence>
<dbReference type="OrthoDB" id="9946738at2"/>
<evidence type="ECO:0000313" key="3">
    <source>
        <dbReference type="Proteomes" id="UP000000417"/>
    </source>
</evidence>
<dbReference type="EMBL" id="AP006840">
    <property type="protein sequence ID" value="BAD41600.1"/>
    <property type="molecule type" value="Genomic_DNA"/>
</dbReference>
<dbReference type="RefSeq" id="WP_011196737.1">
    <property type="nucleotide sequence ID" value="NC_006177.1"/>
</dbReference>
<evidence type="ECO:0008006" key="4">
    <source>
        <dbReference type="Google" id="ProtNLM"/>
    </source>
</evidence>
<protein>
    <recommendedName>
        <fullName evidence="4">DUF4179 domain-containing protein</fullName>
    </recommendedName>
</protein>
<organism evidence="2 3">
    <name type="scientific">Symbiobacterium thermophilum (strain DSM 24528 / JCM 14929 / IAM 14863 / T)</name>
    <dbReference type="NCBI Taxonomy" id="292459"/>
    <lineage>
        <taxon>Bacteria</taxon>
        <taxon>Bacillati</taxon>
        <taxon>Bacillota</taxon>
        <taxon>Clostridia</taxon>
        <taxon>Eubacteriales</taxon>
        <taxon>Symbiobacteriaceae</taxon>
        <taxon>Symbiobacterium</taxon>
    </lineage>
</organism>
<name>Q67L46_SYMTH</name>
<proteinExistence type="predicted"/>
<keyword evidence="1" id="KW-0472">Membrane</keyword>
<dbReference type="STRING" id="292459.STH2615"/>
<dbReference type="AlphaFoldDB" id="Q67L46"/>
<feature type="transmembrane region" description="Helical" evidence="1">
    <location>
        <begin position="77"/>
        <end position="95"/>
    </location>
</feature>
<keyword evidence="1" id="KW-0812">Transmembrane</keyword>